<reference evidence="1" key="2">
    <citation type="submission" date="2021-08" db="EMBL/GenBank/DDBJ databases">
        <authorList>
            <person name="Tani A."/>
            <person name="Ola A."/>
            <person name="Ogura Y."/>
            <person name="Katsura K."/>
            <person name="Hayashi T."/>
        </authorList>
    </citation>
    <scope>NUCLEOTIDE SEQUENCE</scope>
    <source>
        <strain evidence="1">NBRC 15686</strain>
    </source>
</reference>
<dbReference type="Proteomes" id="UP001055039">
    <property type="component" value="Unassembled WGS sequence"/>
</dbReference>
<dbReference type="RefSeq" id="WP_133088767.1">
    <property type="nucleotide sequence ID" value="NZ_BAAADH010000026.1"/>
</dbReference>
<dbReference type="EMBL" id="BPRC01000012">
    <property type="protein sequence ID" value="GJE66216.1"/>
    <property type="molecule type" value="Genomic_DNA"/>
</dbReference>
<organism evidence="1 2">
    <name type="scientific">Methylorubrum aminovorans</name>
    <dbReference type="NCBI Taxonomy" id="269069"/>
    <lineage>
        <taxon>Bacteria</taxon>
        <taxon>Pseudomonadati</taxon>
        <taxon>Pseudomonadota</taxon>
        <taxon>Alphaproteobacteria</taxon>
        <taxon>Hyphomicrobiales</taxon>
        <taxon>Methylobacteriaceae</taxon>
        <taxon>Methylorubrum</taxon>
    </lineage>
</organism>
<proteinExistence type="predicted"/>
<evidence type="ECO:0008006" key="3">
    <source>
        <dbReference type="Google" id="ProtNLM"/>
    </source>
</evidence>
<reference evidence="1" key="1">
    <citation type="journal article" date="2021" name="Front. Microbiol.">
        <title>Comprehensive Comparative Genomics and Phenotyping of Methylobacterium Species.</title>
        <authorList>
            <person name="Alessa O."/>
            <person name="Ogura Y."/>
            <person name="Fujitani Y."/>
            <person name="Takami H."/>
            <person name="Hayashi T."/>
            <person name="Sahin N."/>
            <person name="Tani A."/>
        </authorList>
    </citation>
    <scope>NUCLEOTIDE SEQUENCE</scope>
    <source>
        <strain evidence="1">NBRC 15686</strain>
    </source>
</reference>
<accession>A0ABQ4UHP8</accession>
<keyword evidence="2" id="KW-1185">Reference proteome</keyword>
<evidence type="ECO:0000313" key="2">
    <source>
        <dbReference type="Proteomes" id="UP001055039"/>
    </source>
</evidence>
<sequence>MTGDLGATDARIQTIPRRRGLIMRPLAFSLPDVPAEDASLLGLVADAACLNAVPFLGRVLGYADIDTLFPASLPVTEDAPVDSLAFVLRLETHEVLSRMYPVETIPGRGKFIDFFGATIRADHRESRHRRVSPRSLRMAAHHRALWELRPFAFCPDSREELIDRCPVCERHLGWKRTAGVAFCDFCVDEDGDPTVDLRDHAGRIVEASDEAALTFVCDLIHPVGHRRERARKALHPEFSNLGPGEVFEMMLTLASAVETISERPGDDLKLFESRTSYARLTASVMARAARVILSWPTAFRDLAEEIRQSAPARTSGTPMVREFGALAQTARVRHLSPDIRAVLLRELDAAWLHRTGVGAADAYRKGAPLPEGHISQVEAAARIGMGVKTFARRAEKVGLVAHKTGTGRRAVILYREDDVERFRKGWNDIVDAQAVAVRLGVPPSAAPTLAEMGLLETASGSALGRLYEGGLYARSSLERLDADLRSRLRPGQGPLPRLWTSVRAMSLMHIPWAEVLDGVIRGAVAVAGGERPGPFARQVTLIDEKAFTQFVKEVVVRADRTDSSGMTDEEACLALGASPGMLMWLVGEGIMETNGQRRRRNSERTVADFKARFALTREIADRVGLEPRQVRPLLAAAGVEPFAAKGKLMVWERDAASAALARIAERACAYLTQRQAAARLLTNEGVVRALRRSCLITANGPGRATFWETDIVWFEELYMLSSMAAKVLGVRTGQVRDRMAKRGFRPASVCAPGAAVVWHRRDVDRASEKS</sequence>
<protein>
    <recommendedName>
        <fullName evidence="3">TniQ family protein</fullName>
    </recommendedName>
</protein>
<gene>
    <name evidence="1" type="ORF">LNAOJCKE_3433</name>
</gene>
<name>A0ABQ4UHP8_9HYPH</name>
<evidence type="ECO:0000313" key="1">
    <source>
        <dbReference type="EMBL" id="GJE66216.1"/>
    </source>
</evidence>
<comment type="caution">
    <text evidence="1">The sequence shown here is derived from an EMBL/GenBank/DDBJ whole genome shotgun (WGS) entry which is preliminary data.</text>
</comment>